<proteinExistence type="predicted"/>
<dbReference type="Proteomes" id="UP000824469">
    <property type="component" value="Unassembled WGS sequence"/>
</dbReference>
<dbReference type="PANTHER" id="PTHR37984:SF5">
    <property type="entry name" value="PROTEIN NYNRIN-LIKE"/>
    <property type="match status" value="1"/>
</dbReference>
<protein>
    <submittedName>
        <fullName evidence="1">Uncharacterized protein</fullName>
    </submittedName>
</protein>
<evidence type="ECO:0000313" key="2">
    <source>
        <dbReference type="Proteomes" id="UP000824469"/>
    </source>
</evidence>
<dbReference type="GO" id="GO:0003676">
    <property type="term" value="F:nucleic acid binding"/>
    <property type="evidence" value="ECO:0007669"/>
    <property type="project" value="InterPro"/>
</dbReference>
<sequence>IDGKIEVVNRSLENLLRCITGEKPKQWDLALPQAEFAYNCSINRSTGKSPFSIVNGSNLNGVLDLVQLPVDGRASDDAKAFAKHIQQLQEEVQTELQNSHDKYKEISDVHRWRK</sequence>
<dbReference type="AlphaFoldDB" id="A0AA38GIF8"/>
<reference evidence="1 2" key="1">
    <citation type="journal article" date="2021" name="Nat. Plants">
        <title>The Taxus genome provides insights into paclitaxel biosynthesis.</title>
        <authorList>
            <person name="Xiong X."/>
            <person name="Gou J."/>
            <person name="Liao Q."/>
            <person name="Li Y."/>
            <person name="Zhou Q."/>
            <person name="Bi G."/>
            <person name="Li C."/>
            <person name="Du R."/>
            <person name="Wang X."/>
            <person name="Sun T."/>
            <person name="Guo L."/>
            <person name="Liang H."/>
            <person name="Lu P."/>
            <person name="Wu Y."/>
            <person name="Zhang Z."/>
            <person name="Ro D.K."/>
            <person name="Shang Y."/>
            <person name="Huang S."/>
            <person name="Yan J."/>
        </authorList>
    </citation>
    <scope>NUCLEOTIDE SEQUENCE [LARGE SCALE GENOMIC DNA]</scope>
    <source>
        <strain evidence="1">Ta-2019</strain>
    </source>
</reference>
<name>A0AA38GIF8_TAXCH</name>
<organism evidence="1 2">
    <name type="scientific">Taxus chinensis</name>
    <name type="common">Chinese yew</name>
    <name type="synonym">Taxus wallichiana var. chinensis</name>
    <dbReference type="NCBI Taxonomy" id="29808"/>
    <lineage>
        <taxon>Eukaryota</taxon>
        <taxon>Viridiplantae</taxon>
        <taxon>Streptophyta</taxon>
        <taxon>Embryophyta</taxon>
        <taxon>Tracheophyta</taxon>
        <taxon>Spermatophyta</taxon>
        <taxon>Pinopsida</taxon>
        <taxon>Pinidae</taxon>
        <taxon>Conifers II</taxon>
        <taxon>Cupressales</taxon>
        <taxon>Taxaceae</taxon>
        <taxon>Taxus</taxon>
    </lineage>
</organism>
<gene>
    <name evidence="1" type="ORF">KI387_017381</name>
</gene>
<keyword evidence="2" id="KW-1185">Reference proteome</keyword>
<feature type="non-terminal residue" evidence="1">
    <location>
        <position position="114"/>
    </location>
</feature>
<accession>A0AA38GIF8</accession>
<dbReference type="EMBL" id="JAHRHJ020000003">
    <property type="protein sequence ID" value="KAH9322742.1"/>
    <property type="molecule type" value="Genomic_DNA"/>
</dbReference>
<dbReference type="InterPro" id="IPR012337">
    <property type="entry name" value="RNaseH-like_sf"/>
</dbReference>
<dbReference type="PANTHER" id="PTHR37984">
    <property type="entry name" value="PROTEIN CBG26694"/>
    <property type="match status" value="1"/>
</dbReference>
<comment type="caution">
    <text evidence="1">The sequence shown here is derived from an EMBL/GenBank/DDBJ whole genome shotgun (WGS) entry which is preliminary data.</text>
</comment>
<feature type="non-terminal residue" evidence="1">
    <location>
        <position position="1"/>
    </location>
</feature>
<dbReference type="Gene3D" id="3.30.420.10">
    <property type="entry name" value="Ribonuclease H-like superfamily/Ribonuclease H"/>
    <property type="match status" value="1"/>
</dbReference>
<dbReference type="InterPro" id="IPR050951">
    <property type="entry name" value="Retrovirus_Pol_polyprotein"/>
</dbReference>
<dbReference type="SUPFAM" id="SSF53098">
    <property type="entry name" value="Ribonuclease H-like"/>
    <property type="match status" value="1"/>
</dbReference>
<dbReference type="InterPro" id="IPR036397">
    <property type="entry name" value="RNaseH_sf"/>
</dbReference>
<evidence type="ECO:0000313" key="1">
    <source>
        <dbReference type="EMBL" id="KAH9322742.1"/>
    </source>
</evidence>
<dbReference type="OMA" id="FPNECKS"/>